<feature type="domain" description="Protein kinase" evidence="16">
    <location>
        <begin position="13"/>
        <end position="271"/>
    </location>
</feature>
<dbReference type="EC" id="2.7.11.17" evidence="2"/>
<evidence type="ECO:0000256" key="4">
    <source>
        <dbReference type="ARBA" id="ARBA00022553"/>
    </source>
</evidence>
<protein>
    <recommendedName>
        <fullName evidence="2">calcium/calmodulin-dependent protein kinase</fullName>
        <ecNumber evidence="2">2.7.11.17</ecNumber>
    </recommendedName>
</protein>
<dbReference type="GO" id="GO:0005524">
    <property type="term" value="F:ATP binding"/>
    <property type="evidence" value="ECO:0007669"/>
    <property type="project" value="UniProtKB-UniRule"/>
</dbReference>
<evidence type="ECO:0000256" key="1">
    <source>
        <dbReference type="ARBA" id="ARBA00005354"/>
    </source>
</evidence>
<evidence type="ECO:0000256" key="14">
    <source>
        <dbReference type="PROSITE-ProRule" id="PRU10141"/>
    </source>
</evidence>
<evidence type="ECO:0000259" key="16">
    <source>
        <dbReference type="PROSITE" id="PS50011"/>
    </source>
</evidence>
<evidence type="ECO:0000313" key="18">
    <source>
        <dbReference type="Proteomes" id="UP000261600"/>
    </source>
</evidence>
<evidence type="ECO:0000256" key="3">
    <source>
        <dbReference type="ARBA" id="ARBA00022527"/>
    </source>
</evidence>
<dbReference type="Ensembl" id="ENSMALT00000003032.1">
    <property type="protein sequence ID" value="ENSMALP00000002953.1"/>
    <property type="gene ID" value="ENSMALG00000001490.1"/>
</dbReference>
<evidence type="ECO:0000256" key="10">
    <source>
        <dbReference type="ARBA" id="ARBA00047307"/>
    </source>
</evidence>
<keyword evidence="3 15" id="KW-0723">Serine/threonine-protein kinase</keyword>
<organism evidence="17 18">
    <name type="scientific">Monopterus albus</name>
    <name type="common">Swamp eel</name>
    <dbReference type="NCBI Taxonomy" id="43700"/>
    <lineage>
        <taxon>Eukaryota</taxon>
        <taxon>Metazoa</taxon>
        <taxon>Chordata</taxon>
        <taxon>Craniata</taxon>
        <taxon>Vertebrata</taxon>
        <taxon>Euteleostomi</taxon>
        <taxon>Actinopterygii</taxon>
        <taxon>Neopterygii</taxon>
        <taxon>Teleostei</taxon>
        <taxon>Neoteleostei</taxon>
        <taxon>Acanthomorphata</taxon>
        <taxon>Anabantaria</taxon>
        <taxon>Synbranchiformes</taxon>
        <taxon>Synbranchidae</taxon>
        <taxon>Monopterus</taxon>
    </lineage>
</organism>
<dbReference type="PROSITE" id="PS50011">
    <property type="entry name" value="PROTEIN_KINASE_DOM"/>
    <property type="match status" value="1"/>
</dbReference>
<keyword evidence="4" id="KW-0597">Phosphoprotein</keyword>
<comment type="catalytic activity">
    <reaction evidence="11">
        <text>L-seryl-[protein] + ATP = O-phospho-L-seryl-[protein] + ADP + H(+)</text>
        <dbReference type="Rhea" id="RHEA:17989"/>
        <dbReference type="Rhea" id="RHEA-COMP:9863"/>
        <dbReference type="Rhea" id="RHEA-COMP:11604"/>
        <dbReference type="ChEBI" id="CHEBI:15378"/>
        <dbReference type="ChEBI" id="CHEBI:29999"/>
        <dbReference type="ChEBI" id="CHEBI:30616"/>
        <dbReference type="ChEBI" id="CHEBI:83421"/>
        <dbReference type="ChEBI" id="CHEBI:456216"/>
        <dbReference type="EC" id="2.7.11.17"/>
    </reaction>
</comment>
<dbReference type="FunFam" id="3.10.450.50:FF:000001">
    <property type="entry name" value="calcium/calmodulin-dependent protein kinase type II subunit gamma isoform X1"/>
    <property type="match status" value="1"/>
</dbReference>
<dbReference type="Gene3D" id="3.10.450.50">
    <property type="match status" value="1"/>
</dbReference>
<dbReference type="Proteomes" id="UP000261600">
    <property type="component" value="Unplaced"/>
</dbReference>
<dbReference type="InterPro" id="IPR008271">
    <property type="entry name" value="Ser/Thr_kinase_AS"/>
</dbReference>
<dbReference type="Gene3D" id="3.30.200.20">
    <property type="entry name" value="Phosphorylase Kinase, domain 1"/>
    <property type="match status" value="1"/>
</dbReference>
<dbReference type="GO" id="GO:0004683">
    <property type="term" value="F:calcium/calmodulin-dependent protein kinase activity"/>
    <property type="evidence" value="ECO:0007669"/>
    <property type="project" value="UniProtKB-EC"/>
</dbReference>
<keyword evidence="6 14" id="KW-0547">Nucleotide-binding</keyword>
<keyword evidence="8 14" id="KW-0067">ATP-binding</keyword>
<dbReference type="Pfam" id="PF08332">
    <property type="entry name" value="CaMKII_AD"/>
    <property type="match status" value="1"/>
</dbReference>
<comment type="catalytic activity">
    <reaction evidence="10">
        <text>L-threonyl-[protein] + ATP = O-phospho-L-threonyl-[protein] + ADP + H(+)</text>
        <dbReference type="Rhea" id="RHEA:46608"/>
        <dbReference type="Rhea" id="RHEA-COMP:11060"/>
        <dbReference type="Rhea" id="RHEA-COMP:11605"/>
        <dbReference type="ChEBI" id="CHEBI:15378"/>
        <dbReference type="ChEBI" id="CHEBI:30013"/>
        <dbReference type="ChEBI" id="CHEBI:30616"/>
        <dbReference type="ChEBI" id="CHEBI:61977"/>
        <dbReference type="ChEBI" id="CHEBI:456216"/>
        <dbReference type="EC" id="2.7.11.17"/>
    </reaction>
</comment>
<dbReference type="FunFam" id="3.30.200.20:FF:000002">
    <property type="entry name" value="Calcium/calmodulin-dependent protein kinase type II subunit delta isoform 2"/>
    <property type="match status" value="1"/>
</dbReference>
<dbReference type="PANTHER" id="PTHR24347">
    <property type="entry name" value="SERINE/THREONINE-PROTEIN KINASE"/>
    <property type="match status" value="1"/>
</dbReference>
<comment type="function">
    <text evidence="12">CaM-kinase II (CAMK2) is a prominent kinase in the central nervous system.</text>
</comment>
<reference evidence="17" key="1">
    <citation type="submission" date="2025-08" db="UniProtKB">
        <authorList>
            <consortium name="Ensembl"/>
        </authorList>
    </citation>
    <scope>IDENTIFICATION</scope>
</reference>
<evidence type="ECO:0000256" key="12">
    <source>
        <dbReference type="ARBA" id="ARBA00056581"/>
    </source>
</evidence>
<dbReference type="FunFam" id="1.10.510.10:FF:000001">
    <property type="entry name" value="Calcium/calmodulin-dependent protein kinase type II subunit delta"/>
    <property type="match status" value="1"/>
</dbReference>
<evidence type="ECO:0000256" key="15">
    <source>
        <dbReference type="RuleBase" id="RU000304"/>
    </source>
</evidence>
<dbReference type="InterPro" id="IPR011009">
    <property type="entry name" value="Kinase-like_dom_sf"/>
</dbReference>
<dbReference type="InterPro" id="IPR032710">
    <property type="entry name" value="NTF2-like_dom_sf"/>
</dbReference>
<dbReference type="SUPFAM" id="SSF54427">
    <property type="entry name" value="NTF2-like"/>
    <property type="match status" value="1"/>
</dbReference>
<comment type="subunit">
    <text evidence="13">CAMK2 is composed of four different chains: alpha, beta, gamma, and delta. The different isoforms assemble into homo- or heteromultimeric holoenzymes composed of 8 to 12 subunits.</text>
</comment>
<reference evidence="17" key="2">
    <citation type="submission" date="2025-09" db="UniProtKB">
        <authorList>
            <consortium name="Ensembl"/>
        </authorList>
    </citation>
    <scope>IDENTIFICATION</scope>
</reference>
<evidence type="ECO:0000256" key="2">
    <source>
        <dbReference type="ARBA" id="ARBA00012434"/>
    </source>
</evidence>
<dbReference type="GO" id="GO:0043226">
    <property type="term" value="C:organelle"/>
    <property type="evidence" value="ECO:0007669"/>
    <property type="project" value="UniProtKB-ARBA"/>
</dbReference>
<name>A0A3Q3IFE8_MONAL</name>
<dbReference type="AlphaFoldDB" id="A0A3Q3IFE8"/>
<evidence type="ECO:0000256" key="13">
    <source>
        <dbReference type="ARBA" id="ARBA00064333"/>
    </source>
</evidence>
<evidence type="ECO:0000256" key="7">
    <source>
        <dbReference type="ARBA" id="ARBA00022777"/>
    </source>
</evidence>
<sequence length="450" mass="50921">MATTTCTRFTDEYQLYEELGKGAFSVVRRCVKLCTGQEYAAKIINTKKLSARDHQKLEREARICRLLKHPNIVRLHDSISEEGFHYLLFDLVTGGELFEDIVAREYYSEADASHCIQQILEAVLHCHQMGVVHRDLKPENLLLASKCKNAAVKLADFGLAIEVQGEQQAWFGFAGTPGYLSPEVLRKEAYGKPVDIWACGVILYILLVGYPPFWDEDQHKLYQQIKAGAYDFPSPEWDTVTPEAKNLINQMLTINPAKRITAQEALKHPWVCQRSTVASMMHRQETVELSASSSGDVYSDQMTSANMNCTFYTAARKQEIIKITEQLIEAVNNGDFEAYAKICDPGLTSFEPEGLGNLVEGMDFHRFYFDNLLSKNSKPIHTTILNPHVHMIGEDAACIAYIRLTQFVDGQGRPRSSQSEETRVWHRRDSRWQNVHFHCSGAPAAPLTNV</sequence>
<dbReference type="PROSITE" id="PS00108">
    <property type="entry name" value="PROTEIN_KINASE_ST"/>
    <property type="match status" value="1"/>
</dbReference>
<dbReference type="InterPro" id="IPR000719">
    <property type="entry name" value="Prot_kinase_dom"/>
</dbReference>
<dbReference type="GO" id="GO:0005516">
    <property type="term" value="F:calmodulin binding"/>
    <property type="evidence" value="ECO:0007669"/>
    <property type="project" value="UniProtKB-KW"/>
</dbReference>
<dbReference type="CDD" id="cd14086">
    <property type="entry name" value="STKc_CaMKII"/>
    <property type="match status" value="1"/>
</dbReference>
<evidence type="ECO:0000256" key="9">
    <source>
        <dbReference type="ARBA" id="ARBA00022860"/>
    </source>
</evidence>
<dbReference type="InterPro" id="IPR017441">
    <property type="entry name" value="Protein_kinase_ATP_BS"/>
</dbReference>
<dbReference type="PROSITE" id="PS00107">
    <property type="entry name" value="PROTEIN_KINASE_ATP"/>
    <property type="match status" value="1"/>
</dbReference>
<comment type="similarity">
    <text evidence="1">Belongs to the protein kinase superfamily. CAMK Ser/Thr protein kinase family. CaMK subfamily.</text>
</comment>
<proteinExistence type="inferred from homology"/>
<evidence type="ECO:0000256" key="5">
    <source>
        <dbReference type="ARBA" id="ARBA00022679"/>
    </source>
</evidence>
<dbReference type="Gene3D" id="1.10.510.10">
    <property type="entry name" value="Transferase(Phosphotransferase) domain 1"/>
    <property type="match status" value="1"/>
</dbReference>
<accession>A0A3Q3IFE8</accession>
<dbReference type="SUPFAM" id="SSF56112">
    <property type="entry name" value="Protein kinase-like (PK-like)"/>
    <property type="match status" value="1"/>
</dbReference>
<evidence type="ECO:0000313" key="17">
    <source>
        <dbReference type="Ensembl" id="ENSMALP00000002953.1"/>
    </source>
</evidence>
<feature type="binding site" evidence="14">
    <location>
        <position position="42"/>
    </location>
    <ligand>
        <name>ATP</name>
        <dbReference type="ChEBI" id="CHEBI:30616"/>
    </ligand>
</feature>
<evidence type="ECO:0000256" key="6">
    <source>
        <dbReference type="ARBA" id="ARBA00022741"/>
    </source>
</evidence>
<dbReference type="Pfam" id="PF00069">
    <property type="entry name" value="Pkinase"/>
    <property type="match status" value="1"/>
</dbReference>
<dbReference type="SMART" id="SM00220">
    <property type="entry name" value="S_TKc"/>
    <property type="match status" value="1"/>
</dbReference>
<evidence type="ECO:0000256" key="8">
    <source>
        <dbReference type="ARBA" id="ARBA00022840"/>
    </source>
</evidence>
<keyword evidence="7" id="KW-0418">Kinase</keyword>
<keyword evidence="18" id="KW-1185">Reference proteome</keyword>
<dbReference type="InterPro" id="IPR013543">
    <property type="entry name" value="Ca/CaM-dep_prot_kinase-assoc"/>
</dbReference>
<keyword evidence="5" id="KW-0808">Transferase</keyword>
<evidence type="ECO:0000256" key="11">
    <source>
        <dbReference type="ARBA" id="ARBA00047430"/>
    </source>
</evidence>
<keyword evidence="9" id="KW-0112">Calmodulin-binding</keyword>